<dbReference type="AlphaFoldDB" id="A0A9X4AEM6"/>
<accession>A0A9X4AEM6</accession>
<dbReference type="PANTHER" id="PTHR30086">
    <property type="entry name" value="ARGININE EXPORTER PROTEIN ARGO"/>
    <property type="match status" value="1"/>
</dbReference>
<feature type="transmembrane region" description="Helical" evidence="6">
    <location>
        <begin position="180"/>
        <end position="201"/>
    </location>
</feature>
<reference evidence="7" key="1">
    <citation type="submission" date="2022-06" db="EMBL/GenBank/DDBJ databases">
        <title>Aquibacillus sp. a new bacterium isolated from soil saline samples.</title>
        <authorList>
            <person name="Galisteo C."/>
            <person name="De La Haba R."/>
            <person name="Sanchez-Porro C."/>
            <person name="Ventosa A."/>
        </authorList>
    </citation>
    <scope>NUCLEOTIDE SEQUENCE</scope>
    <source>
        <strain evidence="7">3ASR75-54</strain>
    </source>
</reference>
<dbReference type="RefSeq" id="WP_272446158.1">
    <property type="nucleotide sequence ID" value="NZ_JAMQKC010000006.1"/>
</dbReference>
<sequence length="210" mass="23036">MSIFLSYVFLGLSLAAPIGPINAAQLDKGIKNGFWHAWFIGLGSLAGDLLLMGAVYFGIVQFLEIPFMKAFLWSFGCFVLIYTGIEGLFSAKQAANVSTRHTSSSLTKTFFTGFVLALSNPLSILFWLGIYGSVLAQTVAEYDTTHIALYSFAIIVGLLVWDFSMAIVASSFRKLLTDKLLILISLLSGFSLVVFGIYFGYKALELLFPF</sequence>
<dbReference type="PANTHER" id="PTHR30086:SF6">
    <property type="entry name" value="AMINO ACID EFFLUX PROTEIN YCGF-RELATED"/>
    <property type="match status" value="1"/>
</dbReference>
<comment type="subcellular location">
    <subcellularLocation>
        <location evidence="1">Cell membrane</location>
        <topology evidence="1">Multi-pass membrane protein</topology>
    </subcellularLocation>
</comment>
<evidence type="ECO:0000256" key="2">
    <source>
        <dbReference type="ARBA" id="ARBA00022475"/>
    </source>
</evidence>
<keyword evidence="4 6" id="KW-1133">Transmembrane helix</keyword>
<keyword evidence="2" id="KW-1003">Cell membrane</keyword>
<dbReference type="Pfam" id="PF01810">
    <property type="entry name" value="LysE"/>
    <property type="match status" value="1"/>
</dbReference>
<evidence type="ECO:0000256" key="6">
    <source>
        <dbReference type="SAM" id="Phobius"/>
    </source>
</evidence>
<name>A0A9X4AEM6_9BACI</name>
<evidence type="ECO:0000256" key="3">
    <source>
        <dbReference type="ARBA" id="ARBA00022692"/>
    </source>
</evidence>
<dbReference type="GO" id="GO:0015171">
    <property type="term" value="F:amino acid transmembrane transporter activity"/>
    <property type="evidence" value="ECO:0007669"/>
    <property type="project" value="TreeGrafter"/>
</dbReference>
<organism evidence="7 8">
    <name type="scientific">Aquibacillus salsiterrae</name>
    <dbReference type="NCBI Taxonomy" id="2950439"/>
    <lineage>
        <taxon>Bacteria</taxon>
        <taxon>Bacillati</taxon>
        <taxon>Bacillota</taxon>
        <taxon>Bacilli</taxon>
        <taxon>Bacillales</taxon>
        <taxon>Bacillaceae</taxon>
        <taxon>Aquibacillus</taxon>
    </lineage>
</organism>
<evidence type="ECO:0000256" key="1">
    <source>
        <dbReference type="ARBA" id="ARBA00004651"/>
    </source>
</evidence>
<feature type="transmembrane region" description="Helical" evidence="6">
    <location>
        <begin position="111"/>
        <end position="135"/>
    </location>
</feature>
<feature type="transmembrane region" description="Helical" evidence="6">
    <location>
        <begin position="147"/>
        <end position="168"/>
    </location>
</feature>
<keyword evidence="8" id="KW-1185">Reference proteome</keyword>
<comment type="caution">
    <text evidence="7">The sequence shown here is derived from an EMBL/GenBank/DDBJ whole genome shotgun (WGS) entry which is preliminary data.</text>
</comment>
<gene>
    <name evidence="7" type="ORF">NC799_09190</name>
</gene>
<evidence type="ECO:0000313" key="7">
    <source>
        <dbReference type="EMBL" id="MDC3417097.1"/>
    </source>
</evidence>
<dbReference type="EMBL" id="JAMQKC010000006">
    <property type="protein sequence ID" value="MDC3417097.1"/>
    <property type="molecule type" value="Genomic_DNA"/>
</dbReference>
<proteinExistence type="predicted"/>
<keyword evidence="3 6" id="KW-0812">Transmembrane</keyword>
<keyword evidence="5 6" id="KW-0472">Membrane</keyword>
<dbReference type="Proteomes" id="UP001145069">
    <property type="component" value="Unassembled WGS sequence"/>
</dbReference>
<dbReference type="GO" id="GO:0005886">
    <property type="term" value="C:plasma membrane"/>
    <property type="evidence" value="ECO:0007669"/>
    <property type="project" value="UniProtKB-SubCell"/>
</dbReference>
<feature type="transmembrane region" description="Helical" evidence="6">
    <location>
        <begin position="33"/>
        <end position="59"/>
    </location>
</feature>
<dbReference type="InterPro" id="IPR001123">
    <property type="entry name" value="LeuE-type"/>
</dbReference>
<evidence type="ECO:0000256" key="4">
    <source>
        <dbReference type="ARBA" id="ARBA00022989"/>
    </source>
</evidence>
<evidence type="ECO:0000313" key="8">
    <source>
        <dbReference type="Proteomes" id="UP001145069"/>
    </source>
</evidence>
<feature type="transmembrane region" description="Helical" evidence="6">
    <location>
        <begin position="71"/>
        <end position="91"/>
    </location>
</feature>
<protein>
    <submittedName>
        <fullName evidence="7">LysE family translocator</fullName>
    </submittedName>
</protein>
<evidence type="ECO:0000256" key="5">
    <source>
        <dbReference type="ARBA" id="ARBA00023136"/>
    </source>
</evidence>